<keyword evidence="12" id="KW-1185">Reference proteome</keyword>
<feature type="compositionally biased region" description="Basic and acidic residues" evidence="8">
    <location>
        <begin position="229"/>
        <end position="253"/>
    </location>
</feature>
<comment type="catalytic activity">
    <reaction evidence="7">
        <text>L-aspartate + L-glutamine + ATP + H2O = L-asparagine + L-glutamate + AMP + diphosphate + H(+)</text>
        <dbReference type="Rhea" id="RHEA:12228"/>
        <dbReference type="ChEBI" id="CHEBI:15377"/>
        <dbReference type="ChEBI" id="CHEBI:15378"/>
        <dbReference type="ChEBI" id="CHEBI:29985"/>
        <dbReference type="ChEBI" id="CHEBI:29991"/>
        <dbReference type="ChEBI" id="CHEBI:30616"/>
        <dbReference type="ChEBI" id="CHEBI:33019"/>
        <dbReference type="ChEBI" id="CHEBI:58048"/>
        <dbReference type="ChEBI" id="CHEBI:58359"/>
        <dbReference type="ChEBI" id="CHEBI:456215"/>
        <dbReference type="EC" id="6.3.5.4"/>
    </reaction>
</comment>
<dbReference type="Gene3D" id="3.60.20.10">
    <property type="entry name" value="Glutamine Phosphoribosylpyrophosphate, subunit 1, domain 1"/>
    <property type="match status" value="1"/>
</dbReference>
<evidence type="ECO:0000259" key="10">
    <source>
        <dbReference type="Pfam" id="PF13537"/>
    </source>
</evidence>
<dbReference type="InterPro" id="IPR029055">
    <property type="entry name" value="Ntn_hydrolases_N"/>
</dbReference>
<keyword evidence="6" id="KW-0061">Asparagine biosynthesis</keyword>
<evidence type="ECO:0000256" key="3">
    <source>
        <dbReference type="ARBA" id="ARBA00012737"/>
    </source>
</evidence>
<reference evidence="11 12" key="1">
    <citation type="submission" date="2021-10" db="EMBL/GenBank/DDBJ databases">
        <title>Streptomyces sp. strain SMC 277, a novel streptomycete isolated from soil.</title>
        <authorList>
            <person name="Chanama M."/>
        </authorList>
    </citation>
    <scope>NUCLEOTIDE SEQUENCE [LARGE SCALE GENOMIC DNA]</scope>
    <source>
        <strain evidence="11 12">SMC 277</strain>
    </source>
</reference>
<keyword evidence="6" id="KW-0028">Amino-acid biosynthesis</keyword>
<evidence type="ECO:0000259" key="9">
    <source>
        <dbReference type="Pfam" id="PF00733"/>
    </source>
</evidence>
<gene>
    <name evidence="11" type="ORF">LG632_20070</name>
</gene>
<evidence type="ECO:0000313" key="12">
    <source>
        <dbReference type="Proteomes" id="UP001199054"/>
    </source>
</evidence>
<dbReference type="PIRSF" id="PIRSF001589">
    <property type="entry name" value="Asn_synthetase_glu-h"/>
    <property type="match status" value="1"/>
</dbReference>
<dbReference type="PANTHER" id="PTHR43284:SF1">
    <property type="entry name" value="ASPARAGINE SYNTHETASE"/>
    <property type="match status" value="1"/>
</dbReference>
<proteinExistence type="inferred from homology"/>
<comment type="similarity">
    <text evidence="2">Belongs to the asparagine synthetase family.</text>
</comment>
<dbReference type="Proteomes" id="UP001199054">
    <property type="component" value="Unassembled WGS sequence"/>
</dbReference>
<evidence type="ECO:0000256" key="4">
    <source>
        <dbReference type="ARBA" id="ARBA00022741"/>
    </source>
</evidence>
<dbReference type="InterPro" id="IPR001962">
    <property type="entry name" value="Asn_synthase"/>
</dbReference>
<dbReference type="InterPro" id="IPR006426">
    <property type="entry name" value="Asn_synth_AEB"/>
</dbReference>
<evidence type="ECO:0000256" key="6">
    <source>
        <dbReference type="ARBA" id="ARBA00022888"/>
    </source>
</evidence>
<dbReference type="SUPFAM" id="SSF56235">
    <property type="entry name" value="N-terminal nucleophile aminohydrolases (Ntn hydrolases)"/>
    <property type="match status" value="1"/>
</dbReference>
<sequence length="623" mass="67179">MARLAACLADTTGTAHAQLAALGATDRSAGPDPAALPGAALGLVGDEPGRAEGPFTAHGLTAVGEVTLHNRPVLLAALATARPGTPPPRRDCTDGELLLHCWALLGEAGIARAEGMFVLVVLDGTDLVVIRDHVGARTVFYARAAGTWAASTSLRALRRWPALGTAMDLAAVRSFLTFAYLPGEETLLTGVREVLPGRVLRLGRDGSVRERVYWEPRELLPEPDSPRAAAEERRPVEERRPAEDRVGAGGRDHDPAPYVLELRSLLERATASRLPEAEPAAVLLSGGIDSSLVTALAAKLHSQPVRTYSISFGDDLPNELGYSGLVAAHCHTRHRVLTVSGEAVAARLAEAAALLDSPVGDPLTVPNLMLAEAVAADGASVVLNGEGGDPVFGGPKNLPMLVQEMHRTPGAPWDEDRATAYLRSYRKCWTDLPQLLTAPALEALRDAPRPQRFVEPYLVPGPGSPHRMGHLLNQLLHCNLRTKGAHHILTKVERLTSSQGVEGRAPLFDRAVIDHAFATPPALKLRGTAEKWVLKEAVRDLLPDTVVDRPKSGMRVPVQQWLTGPLRELGHELLLGRQARQRGLFRPETIRTWLKGEGSLLPRQGGKLWLVLTLELWLRSYDI</sequence>
<protein>
    <recommendedName>
        <fullName evidence="3">asparagine synthase (glutamine-hydrolyzing)</fullName>
        <ecNumber evidence="3">6.3.5.4</ecNumber>
    </recommendedName>
</protein>
<dbReference type="EMBL" id="JAJAUY010000084">
    <property type="protein sequence ID" value="MCB5181667.1"/>
    <property type="molecule type" value="Genomic_DNA"/>
</dbReference>
<name>A0ABS8BAL2_9ACTN</name>
<dbReference type="InterPro" id="IPR017932">
    <property type="entry name" value="GATase_2_dom"/>
</dbReference>
<dbReference type="InterPro" id="IPR051786">
    <property type="entry name" value="ASN_synthetase/amidase"/>
</dbReference>
<accession>A0ABS8BAL2</accession>
<dbReference type="PANTHER" id="PTHR43284">
    <property type="entry name" value="ASPARAGINE SYNTHETASE (GLUTAMINE-HYDROLYZING)"/>
    <property type="match status" value="1"/>
</dbReference>
<comment type="pathway">
    <text evidence="1">Amino-acid biosynthesis; L-asparagine biosynthesis; L-asparagine from L-aspartate (L-Gln route): step 1/1.</text>
</comment>
<dbReference type="RefSeq" id="WP_226728757.1">
    <property type="nucleotide sequence ID" value="NZ_JAJAUY010000084.1"/>
</dbReference>
<dbReference type="EC" id="6.3.5.4" evidence="3"/>
<evidence type="ECO:0000256" key="7">
    <source>
        <dbReference type="ARBA" id="ARBA00048741"/>
    </source>
</evidence>
<evidence type="ECO:0000256" key="1">
    <source>
        <dbReference type="ARBA" id="ARBA00005187"/>
    </source>
</evidence>
<keyword evidence="4" id="KW-0547">Nucleotide-binding</keyword>
<comment type="caution">
    <text evidence="11">The sequence shown here is derived from an EMBL/GenBank/DDBJ whole genome shotgun (WGS) entry which is preliminary data.</text>
</comment>
<dbReference type="Pfam" id="PF00733">
    <property type="entry name" value="Asn_synthase"/>
    <property type="match status" value="1"/>
</dbReference>
<feature type="domain" description="Glutamine amidotransferase type-2" evidence="10">
    <location>
        <begin position="90"/>
        <end position="157"/>
    </location>
</feature>
<evidence type="ECO:0000256" key="5">
    <source>
        <dbReference type="ARBA" id="ARBA00022840"/>
    </source>
</evidence>
<keyword evidence="5" id="KW-0067">ATP-binding</keyword>
<dbReference type="Gene3D" id="3.40.50.620">
    <property type="entry name" value="HUPs"/>
    <property type="match status" value="1"/>
</dbReference>
<dbReference type="CDD" id="cd01991">
    <property type="entry name" value="Asn_synthase_B_C"/>
    <property type="match status" value="1"/>
</dbReference>
<feature type="domain" description="Asparagine synthetase" evidence="9">
    <location>
        <begin position="261"/>
        <end position="619"/>
    </location>
</feature>
<evidence type="ECO:0000256" key="8">
    <source>
        <dbReference type="SAM" id="MobiDB-lite"/>
    </source>
</evidence>
<dbReference type="InterPro" id="IPR014729">
    <property type="entry name" value="Rossmann-like_a/b/a_fold"/>
</dbReference>
<evidence type="ECO:0000313" key="11">
    <source>
        <dbReference type="EMBL" id="MCB5181667.1"/>
    </source>
</evidence>
<dbReference type="SUPFAM" id="SSF52402">
    <property type="entry name" value="Adenine nucleotide alpha hydrolases-like"/>
    <property type="match status" value="1"/>
</dbReference>
<organism evidence="11 12">
    <name type="scientific">Streptomyces antimicrobicus</name>
    <dbReference type="NCBI Taxonomy" id="2883108"/>
    <lineage>
        <taxon>Bacteria</taxon>
        <taxon>Bacillati</taxon>
        <taxon>Actinomycetota</taxon>
        <taxon>Actinomycetes</taxon>
        <taxon>Kitasatosporales</taxon>
        <taxon>Streptomycetaceae</taxon>
        <taxon>Streptomyces</taxon>
    </lineage>
</organism>
<evidence type="ECO:0000256" key="2">
    <source>
        <dbReference type="ARBA" id="ARBA00005752"/>
    </source>
</evidence>
<feature type="region of interest" description="Disordered" evidence="8">
    <location>
        <begin position="222"/>
        <end position="253"/>
    </location>
</feature>
<dbReference type="Pfam" id="PF13537">
    <property type="entry name" value="GATase_7"/>
    <property type="match status" value="1"/>
</dbReference>